<dbReference type="OrthoDB" id="546434at2759"/>
<evidence type="ECO:0000256" key="3">
    <source>
        <dbReference type="PROSITE-ProRule" id="PRU00168"/>
    </source>
</evidence>
<feature type="compositionally biased region" description="Basic and acidic residues" evidence="5">
    <location>
        <begin position="352"/>
        <end position="363"/>
    </location>
</feature>
<dbReference type="SMART" id="SM00229">
    <property type="entry name" value="RasGEFN"/>
    <property type="match status" value="1"/>
</dbReference>
<feature type="region of interest" description="Disordered" evidence="5">
    <location>
        <begin position="1191"/>
        <end position="1213"/>
    </location>
</feature>
<keyword evidence="2 3" id="KW-0344">Guanine-nucleotide releasing factor</keyword>
<feature type="compositionally biased region" description="Polar residues" evidence="5">
    <location>
        <begin position="629"/>
        <end position="640"/>
    </location>
</feature>
<organism evidence="9 10">
    <name type="scientific">Terfezia boudieri ATCC MYA-4762</name>
    <dbReference type="NCBI Taxonomy" id="1051890"/>
    <lineage>
        <taxon>Eukaryota</taxon>
        <taxon>Fungi</taxon>
        <taxon>Dikarya</taxon>
        <taxon>Ascomycota</taxon>
        <taxon>Pezizomycotina</taxon>
        <taxon>Pezizomycetes</taxon>
        <taxon>Pezizales</taxon>
        <taxon>Pezizaceae</taxon>
        <taxon>Terfezia</taxon>
    </lineage>
</organism>
<feature type="region of interest" description="Disordered" evidence="5">
    <location>
        <begin position="1"/>
        <end position="84"/>
    </location>
</feature>
<dbReference type="SUPFAM" id="SSF48366">
    <property type="entry name" value="Ras GEF"/>
    <property type="match status" value="1"/>
</dbReference>
<feature type="region of interest" description="Disordered" evidence="5">
    <location>
        <begin position="704"/>
        <end position="730"/>
    </location>
</feature>
<feature type="region of interest" description="Disordered" evidence="5">
    <location>
        <begin position="617"/>
        <end position="640"/>
    </location>
</feature>
<feature type="region of interest" description="Disordered" evidence="5">
    <location>
        <begin position="302"/>
        <end position="325"/>
    </location>
</feature>
<evidence type="ECO:0000256" key="5">
    <source>
        <dbReference type="SAM" id="MobiDB-lite"/>
    </source>
</evidence>
<dbReference type="PROSITE" id="PS50002">
    <property type="entry name" value="SH3"/>
    <property type="match status" value="1"/>
</dbReference>
<reference evidence="9 10" key="1">
    <citation type="journal article" date="2018" name="Nat. Ecol. Evol.">
        <title>Pezizomycetes genomes reveal the molecular basis of ectomycorrhizal truffle lifestyle.</title>
        <authorList>
            <person name="Murat C."/>
            <person name="Payen T."/>
            <person name="Noel B."/>
            <person name="Kuo A."/>
            <person name="Morin E."/>
            <person name="Chen J."/>
            <person name="Kohler A."/>
            <person name="Krizsan K."/>
            <person name="Balestrini R."/>
            <person name="Da Silva C."/>
            <person name="Montanini B."/>
            <person name="Hainaut M."/>
            <person name="Levati E."/>
            <person name="Barry K.W."/>
            <person name="Belfiori B."/>
            <person name="Cichocki N."/>
            <person name="Clum A."/>
            <person name="Dockter R.B."/>
            <person name="Fauchery L."/>
            <person name="Guy J."/>
            <person name="Iotti M."/>
            <person name="Le Tacon F."/>
            <person name="Lindquist E.A."/>
            <person name="Lipzen A."/>
            <person name="Malagnac F."/>
            <person name="Mello A."/>
            <person name="Molinier V."/>
            <person name="Miyauchi S."/>
            <person name="Poulain J."/>
            <person name="Riccioni C."/>
            <person name="Rubini A."/>
            <person name="Sitrit Y."/>
            <person name="Splivallo R."/>
            <person name="Traeger S."/>
            <person name="Wang M."/>
            <person name="Zifcakova L."/>
            <person name="Wipf D."/>
            <person name="Zambonelli A."/>
            <person name="Paolocci F."/>
            <person name="Nowrousian M."/>
            <person name="Ottonello S."/>
            <person name="Baldrian P."/>
            <person name="Spatafora J.W."/>
            <person name="Henrissat B."/>
            <person name="Nagy L.G."/>
            <person name="Aury J.M."/>
            <person name="Wincker P."/>
            <person name="Grigoriev I.V."/>
            <person name="Bonfante P."/>
            <person name="Martin F.M."/>
        </authorList>
    </citation>
    <scope>NUCLEOTIDE SEQUENCE [LARGE SCALE GENOMIC DNA]</scope>
    <source>
        <strain evidence="9 10">ATCC MYA-4762</strain>
    </source>
</reference>
<keyword evidence="10" id="KW-1185">Reference proteome</keyword>
<dbReference type="Pfam" id="PF00617">
    <property type="entry name" value="RasGEF"/>
    <property type="match status" value="1"/>
</dbReference>
<dbReference type="Proteomes" id="UP000267821">
    <property type="component" value="Unassembled WGS sequence"/>
</dbReference>
<dbReference type="PANTHER" id="PTHR23113">
    <property type="entry name" value="GUANINE NUCLEOTIDE EXCHANGE FACTOR"/>
    <property type="match status" value="1"/>
</dbReference>
<evidence type="ECO:0000313" key="10">
    <source>
        <dbReference type="Proteomes" id="UP000267821"/>
    </source>
</evidence>
<dbReference type="InterPro" id="IPR008937">
    <property type="entry name" value="Ras-like_GEF"/>
</dbReference>
<dbReference type="InterPro" id="IPR023578">
    <property type="entry name" value="Ras_GEF_dom_sf"/>
</dbReference>
<gene>
    <name evidence="9" type="ORF">L211DRAFT_845631</name>
</gene>
<dbReference type="AlphaFoldDB" id="A0A3N4M6L8"/>
<name>A0A3N4M6L8_9PEZI</name>
<evidence type="ECO:0000259" key="7">
    <source>
        <dbReference type="PROSITE" id="PS50009"/>
    </source>
</evidence>
<proteinExistence type="predicted"/>
<feature type="domain" description="SH3" evidence="6">
    <location>
        <begin position="92"/>
        <end position="158"/>
    </location>
</feature>
<dbReference type="CDD" id="cd06224">
    <property type="entry name" value="REM"/>
    <property type="match status" value="1"/>
</dbReference>
<feature type="compositionally biased region" description="Basic and acidic residues" evidence="5">
    <location>
        <begin position="546"/>
        <end position="557"/>
    </location>
</feature>
<dbReference type="Pfam" id="PF00618">
    <property type="entry name" value="RasGEF_N"/>
    <property type="match status" value="1"/>
</dbReference>
<feature type="compositionally biased region" description="Acidic residues" evidence="5">
    <location>
        <begin position="558"/>
        <end position="567"/>
    </location>
</feature>
<feature type="region of interest" description="Disordered" evidence="5">
    <location>
        <begin position="537"/>
        <end position="569"/>
    </location>
</feature>
<evidence type="ECO:0000259" key="6">
    <source>
        <dbReference type="PROSITE" id="PS50002"/>
    </source>
</evidence>
<dbReference type="InParanoid" id="A0A3N4M6L8"/>
<dbReference type="GO" id="GO:0005886">
    <property type="term" value="C:plasma membrane"/>
    <property type="evidence" value="ECO:0007669"/>
    <property type="project" value="TreeGrafter"/>
</dbReference>
<dbReference type="SUPFAM" id="SSF50044">
    <property type="entry name" value="SH3-domain"/>
    <property type="match status" value="1"/>
</dbReference>
<feature type="domain" description="N-terminal Ras-GEF" evidence="8">
    <location>
        <begin position="765"/>
        <end position="885"/>
    </location>
</feature>
<dbReference type="InterPro" id="IPR001895">
    <property type="entry name" value="RASGEF_cat_dom"/>
</dbReference>
<evidence type="ECO:0000256" key="4">
    <source>
        <dbReference type="PROSITE-ProRule" id="PRU00192"/>
    </source>
</evidence>
<dbReference type="PANTHER" id="PTHR23113:SF354">
    <property type="entry name" value="BUD SITE SELECTION PROTEIN 5"/>
    <property type="match status" value="1"/>
</dbReference>
<dbReference type="PROSITE" id="PS50212">
    <property type="entry name" value="RASGEF_NTER"/>
    <property type="match status" value="1"/>
</dbReference>
<feature type="domain" description="Ras-GEF" evidence="7">
    <location>
        <begin position="946"/>
        <end position="1191"/>
    </location>
</feature>
<dbReference type="CDD" id="cd00155">
    <property type="entry name" value="RasGEF"/>
    <property type="match status" value="1"/>
</dbReference>
<dbReference type="PROSITE" id="PS50009">
    <property type="entry name" value="RASGEF_CAT"/>
    <property type="match status" value="1"/>
</dbReference>
<dbReference type="Gene3D" id="1.10.840.10">
    <property type="entry name" value="Ras guanine-nucleotide exchange factors catalytic domain"/>
    <property type="match status" value="1"/>
</dbReference>
<evidence type="ECO:0000256" key="2">
    <source>
        <dbReference type="ARBA" id="ARBA00022658"/>
    </source>
</evidence>
<dbReference type="InterPro" id="IPR001452">
    <property type="entry name" value="SH3_domain"/>
</dbReference>
<feature type="compositionally biased region" description="Low complexity" evidence="5">
    <location>
        <begin position="302"/>
        <end position="323"/>
    </location>
</feature>
<dbReference type="InterPro" id="IPR036028">
    <property type="entry name" value="SH3-like_dom_sf"/>
</dbReference>
<dbReference type="GO" id="GO:0007265">
    <property type="term" value="P:Ras protein signal transduction"/>
    <property type="evidence" value="ECO:0007669"/>
    <property type="project" value="TreeGrafter"/>
</dbReference>
<evidence type="ECO:0000259" key="8">
    <source>
        <dbReference type="PROSITE" id="PS50212"/>
    </source>
</evidence>
<sequence length="1238" mass="135369">MTDQTDYAPRASVSVAPLHIVKAKRSSSGASRRARTHSRNPSQSLQTQSSQHHITPPPTPTPHSPDDGFTQQGLPPSQPPRTVRAFSPSDILMHHFLRAFFPFHPTLNKSSNTVTLPLNIGDIILVHSVHTNGWADGTMLSSGARGWLPTNYCEGYDLEQVRPLLGACLSLFDQCKGGGSHQGGNQGVVTGVVTGVRYLLETTECLTREAPNVQANDRIRRHRKLLLSDLSSLVKAAKRIPDHAINNAQDFITAEDIIDEMVLRTFKIVVRGVGFLDSWYEELQANLEEILLYGRGDECNLPTPSESVSPSVSSSLASLSPSTDRNTIYNNDHRFSVRDNHHAQSTSFPLDLEPKSECSRSETPRAPSASSIYGNNIIVEVQRQPAFALARLDLTHDTLLSHLASYIGGLEARSRSPGEIKRNTKKSASAAQDLLAVVEAVHRRDPGAIALEAAKQAMYARITALVNTALEVINSHPESTENNDEGVIVRSEGKKLMVRATRCVKGAGECVAKAKFVIERIGDFELDLEVLETGYEPTKSSSASIKEVEESEQRVETELEPEKEEETVQPVAVGDRELMPPPPLPAKDKPIETDKPLPLLPLNTSIGTLDIDILAPLSESPDSPERLATSHSRSPSIRSVLDSTHSLTKVVSSEEIQVVQNIRKRDAEAKAAFERSFRADSVGASSAATNSTYQSNVRDSEMSIISPTSTRATSPEPSIRESTPAQSISGIQSCSASIAGVSVTGSEAEEEPEVVTYAHELTFNKEGCISGGSLSALVERLTVHDSTPDAIFVSTFYLTFRLFTTPKEFAEHLVARFDSVTASSKIGTPVRLRVYNVFKGWMESHWRKDCDSVALDTINTFAAGRLSDALPGAGKRLADLAVKVSSVDGPLVPRLVSSMGKTNTATAQYTVPDGPVPSPVISRSQLNLLRSSVSGNGNQPTILDFDPLELARQFTLKESRMFCSILPEELIAQEWTKKSGSLAVNVRAMSALSTDLAHLVAETILAQEDSKRRAVVIKQWIKIADRCLELNNYDSLMAIMCTMNASTIIRLKKTWELVSAKTKQVLEHLRSVIDVSKNHAVLRARLRGHVPPCLPFLGTYLTDLTFVDVGNPSKRPLTSEDGTTTKQLINFDKHTKTARIISELQRFQIPYRITEVPELQQWIDGQVMRIRTSKAGDVQTLYRRSLLLEPRESSAPPTPAVETPPAAPSLKDKFSWSNITSKSSTAAISPSSSSISFH</sequence>
<dbReference type="STRING" id="1051890.A0A3N4M6L8"/>
<dbReference type="SMART" id="SM00326">
    <property type="entry name" value="SH3"/>
    <property type="match status" value="1"/>
</dbReference>
<dbReference type="InterPro" id="IPR000651">
    <property type="entry name" value="Ras-like_Gua-exchang_fac_N"/>
</dbReference>
<dbReference type="SMART" id="SM00147">
    <property type="entry name" value="RasGEF"/>
    <property type="match status" value="1"/>
</dbReference>
<dbReference type="InterPro" id="IPR036964">
    <property type="entry name" value="RASGEF_cat_dom_sf"/>
</dbReference>
<accession>A0A3N4M6L8</accession>
<protein>
    <submittedName>
        <fullName evidence="9">Ras GEF</fullName>
    </submittedName>
</protein>
<evidence type="ECO:0000256" key="1">
    <source>
        <dbReference type="ARBA" id="ARBA00022443"/>
    </source>
</evidence>
<dbReference type="Gene3D" id="1.20.870.10">
    <property type="entry name" value="Son of sevenless (SoS) protein Chain: S domain 1"/>
    <property type="match status" value="1"/>
</dbReference>
<keyword evidence="1 4" id="KW-0728">SH3 domain</keyword>
<dbReference type="EMBL" id="ML121529">
    <property type="protein sequence ID" value="RPB28602.1"/>
    <property type="molecule type" value="Genomic_DNA"/>
</dbReference>
<dbReference type="Gene3D" id="2.30.30.40">
    <property type="entry name" value="SH3 Domains"/>
    <property type="match status" value="1"/>
</dbReference>
<feature type="region of interest" description="Disordered" evidence="5">
    <location>
        <begin position="345"/>
        <end position="368"/>
    </location>
</feature>
<feature type="compositionally biased region" description="Low complexity" evidence="5">
    <location>
        <begin position="42"/>
        <end position="54"/>
    </location>
</feature>
<evidence type="ECO:0000313" key="9">
    <source>
        <dbReference type="EMBL" id="RPB28602.1"/>
    </source>
</evidence>
<dbReference type="GO" id="GO:0005085">
    <property type="term" value="F:guanyl-nucleotide exchange factor activity"/>
    <property type="evidence" value="ECO:0007669"/>
    <property type="project" value="UniProtKB-KW"/>
</dbReference>